<organism evidence="2 3">
    <name type="scientific">Phialocephala subalpina</name>
    <dbReference type="NCBI Taxonomy" id="576137"/>
    <lineage>
        <taxon>Eukaryota</taxon>
        <taxon>Fungi</taxon>
        <taxon>Dikarya</taxon>
        <taxon>Ascomycota</taxon>
        <taxon>Pezizomycotina</taxon>
        <taxon>Leotiomycetes</taxon>
        <taxon>Helotiales</taxon>
        <taxon>Mollisiaceae</taxon>
        <taxon>Phialocephala</taxon>
        <taxon>Phialocephala fortinii species complex</taxon>
    </lineage>
</organism>
<accession>A0A1L7WYZ5</accession>
<feature type="compositionally biased region" description="Polar residues" evidence="1">
    <location>
        <begin position="141"/>
        <end position="150"/>
    </location>
</feature>
<dbReference type="Proteomes" id="UP000184330">
    <property type="component" value="Unassembled WGS sequence"/>
</dbReference>
<feature type="compositionally biased region" description="Polar residues" evidence="1">
    <location>
        <begin position="46"/>
        <end position="59"/>
    </location>
</feature>
<dbReference type="AlphaFoldDB" id="A0A1L7WYZ5"/>
<evidence type="ECO:0000313" key="2">
    <source>
        <dbReference type="EMBL" id="CZR57984.1"/>
    </source>
</evidence>
<feature type="region of interest" description="Disordered" evidence="1">
    <location>
        <begin position="31"/>
        <end position="68"/>
    </location>
</feature>
<name>A0A1L7WYZ5_9HELO</name>
<evidence type="ECO:0000256" key="1">
    <source>
        <dbReference type="SAM" id="MobiDB-lite"/>
    </source>
</evidence>
<dbReference type="EMBL" id="FJOG01000011">
    <property type="protein sequence ID" value="CZR57984.1"/>
    <property type="molecule type" value="Genomic_DNA"/>
</dbReference>
<keyword evidence="3" id="KW-1185">Reference proteome</keyword>
<feature type="compositionally biased region" description="Low complexity" evidence="1">
    <location>
        <begin position="32"/>
        <end position="45"/>
    </location>
</feature>
<protein>
    <submittedName>
        <fullName evidence="2">Uncharacterized protein</fullName>
    </submittedName>
</protein>
<gene>
    <name evidence="2" type="ORF">PAC_07874</name>
</gene>
<sequence>MPLISFSVETYLKISHTTCIIRIPYSTNLKMSSSTPLSTEPSPLSQPNEDSQPLTQSQKNLHRRVVSAQDPKDRALYMIYVDTELGQQARAITDKKARDQFIVAHGTFTGRLPKHAQFFSPVATPRGSDEGQTEEGDLATPNDTATLSTG</sequence>
<reference evidence="2 3" key="1">
    <citation type="submission" date="2016-03" db="EMBL/GenBank/DDBJ databases">
        <authorList>
            <person name="Ploux O."/>
        </authorList>
    </citation>
    <scope>NUCLEOTIDE SEQUENCE [LARGE SCALE GENOMIC DNA]</scope>
    <source>
        <strain evidence="2 3">UAMH 11012</strain>
    </source>
</reference>
<evidence type="ECO:0000313" key="3">
    <source>
        <dbReference type="Proteomes" id="UP000184330"/>
    </source>
</evidence>
<proteinExistence type="predicted"/>
<feature type="region of interest" description="Disordered" evidence="1">
    <location>
        <begin position="121"/>
        <end position="150"/>
    </location>
</feature>